<dbReference type="GO" id="GO:0016491">
    <property type="term" value="F:oxidoreductase activity"/>
    <property type="evidence" value="ECO:0007669"/>
    <property type="project" value="UniProtKB-KW"/>
</dbReference>
<keyword evidence="7" id="KW-0186">Copper</keyword>
<evidence type="ECO:0000256" key="5">
    <source>
        <dbReference type="ARBA" id="ARBA00022737"/>
    </source>
</evidence>
<evidence type="ECO:0000256" key="4">
    <source>
        <dbReference type="ARBA" id="ARBA00022723"/>
    </source>
</evidence>
<dbReference type="Pfam" id="PF07731">
    <property type="entry name" value="Cu-oxidase_2"/>
    <property type="match status" value="1"/>
</dbReference>
<evidence type="ECO:0000313" key="9">
    <source>
        <dbReference type="EMBL" id="CAK9133940.1"/>
    </source>
</evidence>
<keyword evidence="3" id="KW-0964">Secreted</keyword>
<keyword evidence="5" id="KW-0677">Repeat</keyword>
<dbReference type="Proteomes" id="UP001642360">
    <property type="component" value="Unassembled WGS sequence"/>
</dbReference>
<protein>
    <recommendedName>
        <fullName evidence="8">Plastocyanin-like domain-containing protein</fullName>
    </recommendedName>
</protein>
<dbReference type="PANTHER" id="PTHR11709">
    <property type="entry name" value="MULTI-COPPER OXIDASE"/>
    <property type="match status" value="1"/>
</dbReference>
<evidence type="ECO:0000256" key="3">
    <source>
        <dbReference type="ARBA" id="ARBA00022525"/>
    </source>
</evidence>
<evidence type="ECO:0000256" key="1">
    <source>
        <dbReference type="ARBA" id="ARBA00004613"/>
    </source>
</evidence>
<comment type="caution">
    <text evidence="9">The sequence shown here is derived from an EMBL/GenBank/DDBJ whole genome shotgun (WGS) entry which is preliminary data.</text>
</comment>
<dbReference type="InterPro" id="IPR008972">
    <property type="entry name" value="Cupredoxin"/>
</dbReference>
<evidence type="ECO:0000256" key="6">
    <source>
        <dbReference type="ARBA" id="ARBA00023002"/>
    </source>
</evidence>
<evidence type="ECO:0000256" key="7">
    <source>
        <dbReference type="ARBA" id="ARBA00023008"/>
    </source>
</evidence>
<evidence type="ECO:0000313" key="10">
    <source>
        <dbReference type="Proteomes" id="UP001642360"/>
    </source>
</evidence>
<dbReference type="PANTHER" id="PTHR11709:SF9">
    <property type="entry name" value="LACCASE-7"/>
    <property type="match status" value="1"/>
</dbReference>
<dbReference type="InterPro" id="IPR011706">
    <property type="entry name" value="Cu-oxidase_C"/>
</dbReference>
<sequence>MPPVEAFGQRFAASMNNASFQFPTKLSMLQAFFNNVDGIYTTDFPDQPPLIFDYTNANNSLNQSLLITTKSTKVKKVKFNATVEMVMQNTALIGVENHPIHLHGFNFYVLAQGFGNFDPVNDPKKFNFDNPQKRNTIAVPIGGWAVIRFRANNPGVWLMHCHFDVHLPWGLATAFVVENGGTPSSTLPPPPLDLPHC</sequence>
<dbReference type="InterPro" id="IPR045087">
    <property type="entry name" value="Cu-oxidase_fam"/>
</dbReference>
<feature type="domain" description="Plastocyanin-like" evidence="8">
    <location>
        <begin position="43"/>
        <end position="180"/>
    </location>
</feature>
<keyword evidence="6" id="KW-0560">Oxidoreductase</keyword>
<dbReference type="InterPro" id="IPR002355">
    <property type="entry name" value="Cu_oxidase_Cu_BS"/>
</dbReference>
<gene>
    <name evidence="9" type="ORF">ILEXP_LOCUS866</name>
</gene>
<dbReference type="PROSITE" id="PS00079">
    <property type="entry name" value="MULTICOPPER_OXIDASE1"/>
    <property type="match status" value="1"/>
</dbReference>
<dbReference type="GO" id="GO:0005576">
    <property type="term" value="C:extracellular region"/>
    <property type="evidence" value="ECO:0007669"/>
    <property type="project" value="UniProtKB-SubCell"/>
</dbReference>
<dbReference type="EMBL" id="CAUOFW020000225">
    <property type="protein sequence ID" value="CAK9133940.1"/>
    <property type="molecule type" value="Genomic_DNA"/>
</dbReference>
<comment type="similarity">
    <text evidence="2">Belongs to the multicopper oxidase family.</text>
</comment>
<dbReference type="SUPFAM" id="SSF49503">
    <property type="entry name" value="Cupredoxins"/>
    <property type="match status" value="1"/>
</dbReference>
<evidence type="ECO:0000256" key="2">
    <source>
        <dbReference type="ARBA" id="ARBA00010609"/>
    </source>
</evidence>
<dbReference type="PROSITE" id="PS00080">
    <property type="entry name" value="MULTICOPPER_OXIDASE2"/>
    <property type="match status" value="1"/>
</dbReference>
<dbReference type="InterPro" id="IPR033138">
    <property type="entry name" value="Cu_oxidase_CS"/>
</dbReference>
<comment type="subcellular location">
    <subcellularLocation>
        <location evidence="1">Secreted</location>
    </subcellularLocation>
</comment>
<dbReference type="Gene3D" id="2.60.40.420">
    <property type="entry name" value="Cupredoxins - blue copper proteins"/>
    <property type="match status" value="1"/>
</dbReference>
<organism evidence="9 10">
    <name type="scientific">Ilex paraguariensis</name>
    <name type="common">yerba mate</name>
    <dbReference type="NCBI Taxonomy" id="185542"/>
    <lineage>
        <taxon>Eukaryota</taxon>
        <taxon>Viridiplantae</taxon>
        <taxon>Streptophyta</taxon>
        <taxon>Embryophyta</taxon>
        <taxon>Tracheophyta</taxon>
        <taxon>Spermatophyta</taxon>
        <taxon>Magnoliopsida</taxon>
        <taxon>eudicotyledons</taxon>
        <taxon>Gunneridae</taxon>
        <taxon>Pentapetalae</taxon>
        <taxon>asterids</taxon>
        <taxon>campanulids</taxon>
        <taxon>Aquifoliales</taxon>
        <taxon>Aquifoliaceae</taxon>
        <taxon>Ilex</taxon>
    </lineage>
</organism>
<accession>A0ABC8QMR4</accession>
<dbReference type="GO" id="GO:0046872">
    <property type="term" value="F:metal ion binding"/>
    <property type="evidence" value="ECO:0007669"/>
    <property type="project" value="UniProtKB-KW"/>
</dbReference>
<reference evidence="9 10" key="1">
    <citation type="submission" date="2024-02" db="EMBL/GenBank/DDBJ databases">
        <authorList>
            <person name="Vignale AGUSTIN F."/>
            <person name="Sosa J E."/>
            <person name="Modenutti C."/>
        </authorList>
    </citation>
    <scope>NUCLEOTIDE SEQUENCE [LARGE SCALE GENOMIC DNA]</scope>
</reference>
<proteinExistence type="inferred from homology"/>
<dbReference type="AlphaFoldDB" id="A0ABC8QMR4"/>
<name>A0ABC8QMR4_9AQUA</name>
<keyword evidence="10" id="KW-1185">Reference proteome</keyword>
<evidence type="ECO:0000259" key="8">
    <source>
        <dbReference type="Pfam" id="PF07731"/>
    </source>
</evidence>
<keyword evidence="4" id="KW-0479">Metal-binding</keyword>